<dbReference type="InterPro" id="IPR001830">
    <property type="entry name" value="Glyco_trans_20"/>
</dbReference>
<name>A0A0D6ESX4_SPOSA</name>
<dbReference type="PANTHER" id="PTHR10788">
    <property type="entry name" value="TREHALOSE-6-PHOSPHATE SYNTHASE"/>
    <property type="match status" value="1"/>
</dbReference>
<keyword evidence="1" id="KW-0328">Glycosyltransferase</keyword>
<proteinExistence type="predicted"/>
<dbReference type="Proteomes" id="UP000243876">
    <property type="component" value="Unassembled WGS sequence"/>
</dbReference>
<protein>
    <submittedName>
        <fullName evidence="4">SPOSA6832_04956-mRNA-1:cds</fullName>
    </submittedName>
</protein>
<evidence type="ECO:0000256" key="2">
    <source>
        <dbReference type="ARBA" id="ARBA00022679"/>
    </source>
</evidence>
<dbReference type="GO" id="GO:0005946">
    <property type="term" value="C:alpha,alpha-trehalose-phosphate synthase complex (UDP-forming)"/>
    <property type="evidence" value="ECO:0007669"/>
    <property type="project" value="TreeGrafter"/>
</dbReference>
<dbReference type="GO" id="GO:0034605">
    <property type="term" value="P:cellular response to heat"/>
    <property type="evidence" value="ECO:0007669"/>
    <property type="project" value="TreeGrafter"/>
</dbReference>
<gene>
    <name evidence="4" type="primary">SPOSA6832_04956</name>
</gene>
<accession>A0A0D6ESX4</accession>
<dbReference type="AlphaFoldDB" id="A0A0D6ESX4"/>
<keyword evidence="3" id="KW-0175">Coiled coil</keyword>
<dbReference type="Gene3D" id="3.40.50.2000">
    <property type="entry name" value="Glycogen Phosphorylase B"/>
    <property type="match status" value="3"/>
</dbReference>
<dbReference type="EMBL" id="CENE01000047">
    <property type="protein sequence ID" value="CEQ43064.1"/>
    <property type="molecule type" value="Genomic_DNA"/>
</dbReference>
<evidence type="ECO:0000256" key="3">
    <source>
        <dbReference type="SAM" id="Coils"/>
    </source>
</evidence>
<dbReference type="OrthoDB" id="755951at2759"/>
<dbReference type="FunFam" id="3.40.50.2000:FF:000010">
    <property type="entry name" value="Alpha,alpha-trehalose-phosphate synthase"/>
    <property type="match status" value="1"/>
</dbReference>
<reference evidence="5" key="1">
    <citation type="submission" date="2015-02" db="EMBL/GenBank/DDBJ databases">
        <authorList>
            <person name="Gon?alves P."/>
        </authorList>
    </citation>
    <scope>NUCLEOTIDE SEQUENCE [LARGE SCALE GENOMIC DNA]</scope>
</reference>
<dbReference type="Pfam" id="PF00982">
    <property type="entry name" value="Glyco_transf_20"/>
    <property type="match status" value="3"/>
</dbReference>
<organism evidence="4 5">
    <name type="scientific">Sporidiobolus salmonicolor</name>
    <name type="common">Yeast-like fungus</name>
    <name type="synonym">Sporobolomyces salmonicolor</name>
    <dbReference type="NCBI Taxonomy" id="5005"/>
    <lineage>
        <taxon>Eukaryota</taxon>
        <taxon>Fungi</taxon>
        <taxon>Dikarya</taxon>
        <taxon>Basidiomycota</taxon>
        <taxon>Pucciniomycotina</taxon>
        <taxon>Microbotryomycetes</taxon>
        <taxon>Sporidiobolales</taxon>
        <taxon>Sporidiobolaceae</taxon>
        <taxon>Sporobolomyces</taxon>
    </lineage>
</organism>
<dbReference type="GO" id="GO:0003825">
    <property type="term" value="F:alpha,alpha-trehalose-phosphate synthase (UDP-forming) activity"/>
    <property type="evidence" value="ECO:0007669"/>
    <property type="project" value="TreeGrafter"/>
</dbReference>
<evidence type="ECO:0000313" key="5">
    <source>
        <dbReference type="Proteomes" id="UP000243876"/>
    </source>
</evidence>
<dbReference type="GO" id="GO:0005829">
    <property type="term" value="C:cytosol"/>
    <property type="evidence" value="ECO:0007669"/>
    <property type="project" value="TreeGrafter"/>
</dbReference>
<dbReference type="GO" id="GO:0005992">
    <property type="term" value="P:trehalose biosynthetic process"/>
    <property type="evidence" value="ECO:0007669"/>
    <property type="project" value="InterPro"/>
</dbReference>
<dbReference type="PANTHER" id="PTHR10788:SF106">
    <property type="entry name" value="BCDNA.GH08860"/>
    <property type="match status" value="1"/>
</dbReference>
<keyword evidence="5" id="KW-1185">Reference proteome</keyword>
<dbReference type="CDD" id="cd03788">
    <property type="entry name" value="GT20_TPS"/>
    <property type="match status" value="1"/>
</dbReference>
<evidence type="ECO:0000256" key="1">
    <source>
        <dbReference type="ARBA" id="ARBA00022676"/>
    </source>
</evidence>
<evidence type="ECO:0000313" key="4">
    <source>
        <dbReference type="EMBL" id="CEQ43064.1"/>
    </source>
</evidence>
<dbReference type="GO" id="GO:0004805">
    <property type="term" value="F:trehalose-phosphatase activity"/>
    <property type="evidence" value="ECO:0007669"/>
    <property type="project" value="TreeGrafter"/>
</dbReference>
<keyword evidence="2" id="KW-0808">Transferase</keyword>
<dbReference type="SUPFAM" id="SSF53756">
    <property type="entry name" value="UDP-Glycosyltransferase/glycogen phosphorylase"/>
    <property type="match status" value="2"/>
</dbReference>
<sequence>MHESRSAKLARQRSCSSDTSFHTTRLRSSSGQLIVVANRLPVTITADAAAEGGYRFSVSSGGLASALSGCKKTMDFTVSRSCSRRSGVIACTNLFPFASPQWIGWPGEFPPLRPCLSLRFDVPEIDRDFITRKLQTDFSCIPVYLSAEVAERYYKGFSNSILWPFFHYHPGEINFDETDWLAYRQANLLFAEAVQREVSSGDIVWVQDYHLCLVPVYLRDLLGRDPASMGESGARDVAGMFEGLTLGPAAAAPSSPGSDTPSGINGTHGKTYVPEVQIGFFLHTPFPSSEVFRVTGHNSTLPVRREILLGILNCDLIGFHTYDYARHFLSSVSRLLGLKCLPNRVELVGRHADVGTFPIGIEPTQFLECLEQPSVLDRVASLRRRFSGAKLIVGVDRLDYIKGVPQKLHAMEVFLEEHPEWIGKVVLIQVAVPSRQDVEEYQNLRASVNELVGRINGRFGTVDWMPIHFMHRSVPFSELTALYAVSDACLITSTRDGMNLVAYEYIACQQESHGVLILSEFAGAGTLSACAHRVPSPHVTLVVPSRDSARFPTLTSRSPPLAAHSLNGALIVNPWNTAETGEAIYRALTMDPDAREEAHRKLFRYVSQYTASHWGTTFVAELQNIAAERRAIAEAREQENEVADKEKEAVLLRRQGLALMGEA</sequence>
<feature type="coiled-coil region" evidence="3">
    <location>
        <begin position="625"/>
        <end position="655"/>
    </location>
</feature>